<proteinExistence type="inferred from homology"/>
<dbReference type="SUPFAM" id="SSF116734">
    <property type="entry name" value="DNA methylase specificity domain"/>
    <property type="match status" value="2"/>
</dbReference>
<evidence type="ECO:0000256" key="1">
    <source>
        <dbReference type="ARBA" id="ARBA00010923"/>
    </source>
</evidence>
<dbReference type="Pfam" id="PF01420">
    <property type="entry name" value="Methylase_S"/>
    <property type="match status" value="1"/>
</dbReference>
<dbReference type="REBASE" id="11740">
    <property type="entry name" value="S.BtlORF2743P"/>
</dbReference>
<reference evidence="5 6" key="1">
    <citation type="journal article" date="2005" name="BMC Genomics">
        <title>Bacterial genome adaptation to niches: divergence of the potential virulence genes in three Burkholderia species of different survival strategies.</title>
        <authorList>
            <person name="Kim H.S."/>
            <person name="Schell M.A."/>
            <person name="Yu Y."/>
            <person name="Ulrich R.L."/>
            <person name="Sarria S.H."/>
            <person name="Nierman W.C."/>
            <person name="DeShazer D."/>
        </authorList>
    </citation>
    <scope>NUCLEOTIDE SEQUENCE [LARGE SCALE GENOMIC DNA]</scope>
    <source>
        <strain evidence="6">ATCC 700388 / DSM 13276 / CCUG 48851 / CIP 106301 / E264</strain>
    </source>
</reference>
<protein>
    <submittedName>
        <fullName evidence="5">Type I restriction-modification system specificity determinant XF2741</fullName>
    </submittedName>
</protein>
<dbReference type="PANTHER" id="PTHR30408">
    <property type="entry name" value="TYPE-1 RESTRICTION ENZYME ECOKI SPECIFICITY PROTEIN"/>
    <property type="match status" value="1"/>
</dbReference>
<dbReference type="KEGG" id="bte:BTH_I2742"/>
<evidence type="ECO:0000256" key="2">
    <source>
        <dbReference type="ARBA" id="ARBA00022747"/>
    </source>
</evidence>
<dbReference type="CDD" id="cd17260">
    <property type="entry name" value="RMtype1_S_EcoEI-TRD1-CR1_like"/>
    <property type="match status" value="2"/>
</dbReference>
<name>Q2SUZ3_BURTA</name>
<dbReference type="AlphaFoldDB" id="Q2SUZ3"/>
<comment type="similarity">
    <text evidence="1">Belongs to the type-I restriction system S methylase family.</text>
</comment>
<dbReference type="EMBL" id="CP000086">
    <property type="protein sequence ID" value="ABC39484.1"/>
    <property type="molecule type" value="Genomic_DNA"/>
</dbReference>
<dbReference type="InterPro" id="IPR052021">
    <property type="entry name" value="Type-I_RS_S_subunit"/>
</dbReference>
<evidence type="ECO:0000259" key="4">
    <source>
        <dbReference type="Pfam" id="PF01420"/>
    </source>
</evidence>
<dbReference type="PANTHER" id="PTHR30408:SF13">
    <property type="entry name" value="TYPE I RESTRICTION ENZYME HINDI SPECIFICITY SUBUNIT"/>
    <property type="match status" value="1"/>
</dbReference>
<evidence type="ECO:0000313" key="6">
    <source>
        <dbReference type="Proteomes" id="UP000001930"/>
    </source>
</evidence>
<gene>
    <name evidence="5" type="ordered locus">BTH_I2742</name>
</gene>
<feature type="domain" description="Type I restriction modification DNA specificity" evidence="4">
    <location>
        <begin position="25"/>
        <end position="147"/>
    </location>
</feature>
<dbReference type="InterPro" id="IPR044946">
    <property type="entry name" value="Restrct_endonuc_typeI_TRD_sf"/>
</dbReference>
<keyword evidence="6" id="KW-1185">Reference proteome</keyword>
<dbReference type="HOGENOM" id="CLU_021095_2_3_4"/>
<dbReference type="GO" id="GO:0009307">
    <property type="term" value="P:DNA restriction-modification system"/>
    <property type="evidence" value="ECO:0007669"/>
    <property type="project" value="UniProtKB-KW"/>
</dbReference>
<dbReference type="InterPro" id="IPR000055">
    <property type="entry name" value="Restrct_endonuc_typeI_TRD"/>
</dbReference>
<sequence>MDALPVHARSVERIETREFTGSGTRFQNGDTLIARITPCLENGKTAYISELPEGVVAHGSTEYIVLSGKVNQSDSLFGYYLVRSPDFRRHAIGHMEGTSGRQRVPSSAVERYSTRLPPLAEQRAIAKILGSLDDKIELNRERSETLEAMGRALFKDWFVDFGPVRAKQEGRSPYLPREIWDLFPERLDTNELPEGWKLLKASELIEFNPTESLRKGEVAPYLDMASLPTQGSWPDPYVMRPFGSGMRFRNGDTLLARITPCLENGKTAFIQCLPDDVVGWGSTEYIVMRPKGPVPAAFAYLLARNDAFREHAIRSMTGTSGRQRAQGDAVAAYQLAAPLWDDKLWAVLASIVSLLFDGIRSNSETSVNLAKMRDNLLPMLIAGALRVKNAERILGAAT</sequence>
<keyword evidence="2" id="KW-0680">Restriction system</keyword>
<evidence type="ECO:0000256" key="3">
    <source>
        <dbReference type="ARBA" id="ARBA00023125"/>
    </source>
</evidence>
<organism evidence="5 6">
    <name type="scientific">Burkholderia thailandensis (strain ATCC 700388 / DSM 13276 / CCUG 48851 / CIP 106301 / E264)</name>
    <dbReference type="NCBI Taxonomy" id="271848"/>
    <lineage>
        <taxon>Bacteria</taxon>
        <taxon>Pseudomonadati</taxon>
        <taxon>Pseudomonadota</taxon>
        <taxon>Betaproteobacteria</taxon>
        <taxon>Burkholderiales</taxon>
        <taxon>Burkholderiaceae</taxon>
        <taxon>Burkholderia</taxon>
        <taxon>pseudomallei group</taxon>
    </lineage>
</organism>
<dbReference type="Gene3D" id="3.90.220.20">
    <property type="entry name" value="DNA methylase specificity domains"/>
    <property type="match status" value="2"/>
</dbReference>
<dbReference type="GO" id="GO:0003677">
    <property type="term" value="F:DNA binding"/>
    <property type="evidence" value="ECO:0007669"/>
    <property type="project" value="UniProtKB-KW"/>
</dbReference>
<evidence type="ECO:0000313" key="5">
    <source>
        <dbReference type="EMBL" id="ABC39484.1"/>
    </source>
</evidence>
<dbReference type="Proteomes" id="UP000001930">
    <property type="component" value="Chromosome I"/>
</dbReference>
<keyword evidence="3" id="KW-0238">DNA-binding</keyword>
<accession>Q2SUZ3</accession>